<dbReference type="EMBL" id="MFZH01000007">
    <property type="protein sequence ID" value="OGK19697.1"/>
    <property type="molecule type" value="Genomic_DNA"/>
</dbReference>
<keyword evidence="5" id="KW-0694">RNA-binding</keyword>
<evidence type="ECO:0000256" key="2">
    <source>
        <dbReference type="ARBA" id="ARBA00022980"/>
    </source>
</evidence>
<evidence type="ECO:0000256" key="5">
    <source>
        <dbReference type="HAMAP-Rule" id="MF_01310"/>
    </source>
</evidence>
<dbReference type="Proteomes" id="UP000176850">
    <property type="component" value="Unassembled WGS sequence"/>
</dbReference>
<comment type="caution">
    <text evidence="7">The sequence shown here is derived from an EMBL/GenBank/DDBJ whole genome shotgun (WGS) entry which is preliminary data.</text>
</comment>
<dbReference type="PIRSF" id="PIRSF002131">
    <property type="entry name" value="Ribosomal_S11"/>
    <property type="match status" value="1"/>
</dbReference>
<evidence type="ECO:0000313" key="8">
    <source>
        <dbReference type="Proteomes" id="UP000176850"/>
    </source>
</evidence>
<organism evidence="7 8">
    <name type="scientific">Candidatus Roizmanbacteria bacterium RIFCSPHIGHO2_01_FULL_39_24</name>
    <dbReference type="NCBI Taxonomy" id="1802032"/>
    <lineage>
        <taxon>Bacteria</taxon>
        <taxon>Candidatus Roizmaniibacteriota</taxon>
    </lineage>
</organism>
<dbReference type="GO" id="GO:0003735">
    <property type="term" value="F:structural constituent of ribosome"/>
    <property type="evidence" value="ECO:0007669"/>
    <property type="project" value="InterPro"/>
</dbReference>
<proteinExistence type="inferred from homology"/>
<keyword evidence="2 5" id="KW-0689">Ribosomal protein</keyword>
<evidence type="ECO:0000256" key="3">
    <source>
        <dbReference type="ARBA" id="ARBA00023274"/>
    </source>
</evidence>
<comment type="subunit">
    <text evidence="5">Part of the 30S ribosomal subunit. Interacts with proteins S7 and S18. Binds to IF-3.</text>
</comment>
<keyword evidence="5" id="KW-0699">rRNA-binding</keyword>
<dbReference type="GO" id="GO:0006412">
    <property type="term" value="P:translation"/>
    <property type="evidence" value="ECO:0007669"/>
    <property type="project" value="UniProtKB-UniRule"/>
</dbReference>
<comment type="function">
    <text evidence="5">Located on the platform of the 30S subunit, it bridges several disparate RNA helices of the 16S rRNA. Forms part of the Shine-Dalgarno cleft in the 70S ribosome.</text>
</comment>
<evidence type="ECO:0000256" key="4">
    <source>
        <dbReference type="ARBA" id="ARBA00035160"/>
    </source>
</evidence>
<protein>
    <recommendedName>
        <fullName evidence="4 5">Small ribosomal subunit protein uS11</fullName>
    </recommendedName>
</protein>
<evidence type="ECO:0000256" key="1">
    <source>
        <dbReference type="ARBA" id="ARBA00006194"/>
    </source>
</evidence>
<name>A0A1F7GLA3_9BACT</name>
<dbReference type="AlphaFoldDB" id="A0A1F7GLA3"/>
<dbReference type="InterPro" id="IPR018102">
    <property type="entry name" value="Ribosomal_uS11_CS"/>
</dbReference>
<dbReference type="GO" id="GO:1990904">
    <property type="term" value="C:ribonucleoprotein complex"/>
    <property type="evidence" value="ECO:0007669"/>
    <property type="project" value="UniProtKB-KW"/>
</dbReference>
<dbReference type="InterPro" id="IPR036967">
    <property type="entry name" value="Ribosomal_uS11_sf"/>
</dbReference>
<dbReference type="Gene3D" id="3.30.420.80">
    <property type="entry name" value="Ribosomal protein S11"/>
    <property type="match status" value="1"/>
</dbReference>
<keyword evidence="3 5" id="KW-0687">Ribonucleoprotein</keyword>
<dbReference type="PROSITE" id="PS00054">
    <property type="entry name" value="RIBOSOMAL_S11"/>
    <property type="match status" value="1"/>
</dbReference>
<evidence type="ECO:0000256" key="6">
    <source>
        <dbReference type="RuleBase" id="RU003629"/>
    </source>
</evidence>
<accession>A0A1F7GLA3</accession>
<dbReference type="NCBIfam" id="NF003698">
    <property type="entry name" value="PRK05309.1"/>
    <property type="match status" value="1"/>
</dbReference>
<sequence length="125" mass="13445">MAKKTKEKKQVRMGRIYVSATFNNTVITITDEEGHPLAVGSCGMFGFSGTRKSTPYAATTTIIGTLKKVIDTNGFAQAVVYVKGIGPGREASIRAIRSAGIEVDKILDVTPIPHNGVRPPKERRG</sequence>
<evidence type="ECO:0000313" key="7">
    <source>
        <dbReference type="EMBL" id="OGK19697.1"/>
    </source>
</evidence>
<dbReference type="HAMAP" id="MF_01310">
    <property type="entry name" value="Ribosomal_uS11"/>
    <property type="match status" value="1"/>
</dbReference>
<dbReference type="GO" id="GO:0019843">
    <property type="term" value="F:rRNA binding"/>
    <property type="evidence" value="ECO:0007669"/>
    <property type="project" value="UniProtKB-UniRule"/>
</dbReference>
<gene>
    <name evidence="5" type="primary">rpsK</name>
    <name evidence="7" type="ORF">A2799_01555</name>
</gene>
<comment type="similarity">
    <text evidence="1 5 6">Belongs to the universal ribosomal protein uS11 family.</text>
</comment>
<dbReference type="PANTHER" id="PTHR11759">
    <property type="entry name" value="40S RIBOSOMAL PROTEIN S14/30S RIBOSOMAL PROTEIN S11"/>
    <property type="match status" value="1"/>
</dbReference>
<reference evidence="7 8" key="1">
    <citation type="journal article" date="2016" name="Nat. Commun.">
        <title>Thousands of microbial genomes shed light on interconnected biogeochemical processes in an aquifer system.</title>
        <authorList>
            <person name="Anantharaman K."/>
            <person name="Brown C.T."/>
            <person name="Hug L.A."/>
            <person name="Sharon I."/>
            <person name="Castelle C.J."/>
            <person name="Probst A.J."/>
            <person name="Thomas B.C."/>
            <person name="Singh A."/>
            <person name="Wilkins M.J."/>
            <person name="Karaoz U."/>
            <person name="Brodie E.L."/>
            <person name="Williams K.H."/>
            <person name="Hubbard S.S."/>
            <person name="Banfield J.F."/>
        </authorList>
    </citation>
    <scope>NUCLEOTIDE SEQUENCE [LARGE SCALE GENOMIC DNA]</scope>
</reference>
<dbReference type="Pfam" id="PF00411">
    <property type="entry name" value="Ribosomal_S11"/>
    <property type="match status" value="1"/>
</dbReference>
<dbReference type="InterPro" id="IPR001971">
    <property type="entry name" value="Ribosomal_uS11"/>
</dbReference>
<dbReference type="GO" id="GO:0005840">
    <property type="term" value="C:ribosome"/>
    <property type="evidence" value="ECO:0007669"/>
    <property type="project" value="UniProtKB-KW"/>
</dbReference>
<dbReference type="SUPFAM" id="SSF53137">
    <property type="entry name" value="Translational machinery components"/>
    <property type="match status" value="1"/>
</dbReference>